<evidence type="ECO:0000313" key="2">
    <source>
        <dbReference type="Proteomes" id="UP000676456"/>
    </source>
</evidence>
<keyword evidence="2" id="KW-1185">Reference proteome</keyword>
<protein>
    <submittedName>
        <fullName evidence="1">YhcH/YjgK/YiaL family protein</fullName>
    </submittedName>
</protein>
<dbReference type="NCBIfam" id="TIGR00022">
    <property type="entry name" value="YhcH/YjgK/YiaL family protein"/>
    <property type="match status" value="1"/>
</dbReference>
<comment type="caution">
    <text evidence="1">The sequence shown here is derived from an EMBL/GenBank/DDBJ whole genome shotgun (WGS) entry which is preliminary data.</text>
</comment>
<name>A0A942UVL8_9BACI</name>
<dbReference type="InterPro" id="IPR037012">
    <property type="entry name" value="NanQ/TabA/YiaL_sf"/>
</dbReference>
<dbReference type="EMBL" id="JAGYPN010000002">
    <property type="protein sequence ID" value="MBS4223674.1"/>
    <property type="molecule type" value="Genomic_DNA"/>
</dbReference>
<organism evidence="1 2">
    <name type="scientific">Lederbergia citrea</name>
    <dbReference type="NCBI Taxonomy" id="2833581"/>
    <lineage>
        <taxon>Bacteria</taxon>
        <taxon>Bacillati</taxon>
        <taxon>Bacillota</taxon>
        <taxon>Bacilli</taxon>
        <taxon>Bacillales</taxon>
        <taxon>Bacillaceae</taxon>
        <taxon>Lederbergia</taxon>
    </lineage>
</organism>
<dbReference type="InterPro" id="IPR004375">
    <property type="entry name" value="NanQ/TabA/YiaL"/>
</dbReference>
<dbReference type="RefSeq" id="WP_213098666.1">
    <property type="nucleotide sequence ID" value="NZ_JAGYPN010000002.1"/>
</dbReference>
<dbReference type="AlphaFoldDB" id="A0A942UVL8"/>
<evidence type="ECO:0000313" key="1">
    <source>
        <dbReference type="EMBL" id="MBS4223674.1"/>
    </source>
</evidence>
<dbReference type="SUPFAM" id="SSF51197">
    <property type="entry name" value="Clavaminate synthase-like"/>
    <property type="match status" value="1"/>
</dbReference>
<sequence>MIYDKIENLGQYTFNNEKLNSAIQDIVAGLIEEENKSIDFQKNKIAFHTTLLKEKRYEAHKKYIDIHVVLEGKEYVEVANLQLLTNKSEYDSENDIFFGDVSTDSKFSGYLEKGFALICFPEDAHLVGAHKELEERVSKVVYKIQA</sequence>
<dbReference type="Gene3D" id="2.60.120.370">
    <property type="entry name" value="YhcH/YjgK/YiaL"/>
    <property type="match status" value="1"/>
</dbReference>
<accession>A0A942UVL8</accession>
<gene>
    <name evidence="1" type="ORF">KHA91_13035</name>
</gene>
<dbReference type="Proteomes" id="UP000676456">
    <property type="component" value="Unassembled WGS sequence"/>
</dbReference>
<dbReference type="PANTHER" id="PTHR34986">
    <property type="entry name" value="EVOLVED BETA-GALACTOSIDASE SUBUNIT BETA"/>
    <property type="match status" value="1"/>
</dbReference>
<proteinExistence type="predicted"/>
<dbReference type="PANTHER" id="PTHR34986:SF1">
    <property type="entry name" value="PROTEIN YIAL"/>
    <property type="match status" value="1"/>
</dbReference>
<dbReference type="GO" id="GO:0005829">
    <property type="term" value="C:cytosol"/>
    <property type="evidence" value="ECO:0007669"/>
    <property type="project" value="TreeGrafter"/>
</dbReference>
<reference evidence="1 2" key="1">
    <citation type="submission" date="2021-05" db="EMBL/GenBank/DDBJ databases">
        <title>Novel Bacillus species.</title>
        <authorList>
            <person name="Liu G."/>
        </authorList>
    </citation>
    <scope>NUCLEOTIDE SEQUENCE [LARGE SCALE GENOMIC DNA]</scope>
    <source>
        <strain evidence="1 2">FJAT-49682</strain>
    </source>
</reference>
<dbReference type="Pfam" id="PF04074">
    <property type="entry name" value="DUF386"/>
    <property type="match status" value="1"/>
</dbReference>